<sequence>MINKIVIALFTMCLLFIATGCTNQKNNEQSELSLVKITKPAPIELNKRPANKSIGYQVRKEINNIPEIYDTAVIEGEKEVIVVYKVKHLHRFKMRKIEKELKNTLNEKYPKDSFIVSSDYKIFLEAIRLKEDLDDNNLSNKEAEKRYKKIIKLKKELN</sequence>
<dbReference type="PROSITE" id="PS51257">
    <property type="entry name" value="PROKAR_LIPOPROTEIN"/>
    <property type="match status" value="1"/>
</dbReference>
<proteinExistence type="predicted"/>
<feature type="signal peptide" evidence="1">
    <location>
        <begin position="1"/>
        <end position="20"/>
    </location>
</feature>
<dbReference type="KEGG" id="blen:NCTC4824_02958"/>
<dbReference type="RefSeq" id="WP_066140469.1">
    <property type="nucleotide sequence ID" value="NZ_CBCSGM010000001.1"/>
</dbReference>
<accession>A0A2X4Z8Z1</accession>
<keyword evidence="1" id="KW-0732">Signal</keyword>
<dbReference type="STRING" id="1348624.GCA_001591545_02006"/>
<gene>
    <name evidence="2" type="ORF">NCTC4824_02958</name>
</gene>
<feature type="chain" id="PRO_5038611133" evidence="1">
    <location>
        <begin position="21"/>
        <end position="158"/>
    </location>
</feature>
<organism evidence="2 3">
    <name type="scientific">Lederbergia lenta</name>
    <name type="common">Bacillus lentus</name>
    <dbReference type="NCBI Taxonomy" id="1467"/>
    <lineage>
        <taxon>Bacteria</taxon>
        <taxon>Bacillati</taxon>
        <taxon>Bacillota</taxon>
        <taxon>Bacilli</taxon>
        <taxon>Bacillales</taxon>
        <taxon>Bacillaceae</taxon>
        <taxon>Lederbergia</taxon>
    </lineage>
</organism>
<evidence type="ECO:0000256" key="1">
    <source>
        <dbReference type="SAM" id="SignalP"/>
    </source>
</evidence>
<dbReference type="Proteomes" id="UP000249134">
    <property type="component" value="Chromosome 1"/>
</dbReference>
<evidence type="ECO:0000313" key="3">
    <source>
        <dbReference type="Proteomes" id="UP000249134"/>
    </source>
</evidence>
<name>A0A2X4Z8Z1_LEDLE</name>
<keyword evidence="2" id="KW-0449">Lipoprotein</keyword>
<dbReference type="EMBL" id="LS483476">
    <property type="protein sequence ID" value="SQI60855.1"/>
    <property type="molecule type" value="Genomic_DNA"/>
</dbReference>
<reference evidence="2 3" key="1">
    <citation type="submission" date="2018-06" db="EMBL/GenBank/DDBJ databases">
        <authorList>
            <consortium name="Pathogen Informatics"/>
            <person name="Doyle S."/>
        </authorList>
    </citation>
    <scope>NUCLEOTIDE SEQUENCE [LARGE SCALE GENOMIC DNA]</scope>
    <source>
        <strain evidence="2 3">NCTC4824</strain>
    </source>
</reference>
<keyword evidence="3" id="KW-1185">Reference proteome</keyword>
<evidence type="ECO:0000313" key="2">
    <source>
        <dbReference type="EMBL" id="SQI60855.1"/>
    </source>
</evidence>
<protein>
    <submittedName>
        <fullName evidence="2">Lipoprotein</fullName>
    </submittedName>
</protein>
<dbReference type="AlphaFoldDB" id="A0A2X4Z8Z1"/>